<evidence type="ECO:0000256" key="1">
    <source>
        <dbReference type="SAM" id="SignalP"/>
    </source>
</evidence>
<dbReference type="Proteomes" id="UP001233999">
    <property type="component" value="Unassembled WGS sequence"/>
</dbReference>
<evidence type="ECO:0000313" key="2">
    <source>
        <dbReference type="EMBL" id="KAJ9593645.1"/>
    </source>
</evidence>
<reference evidence="2" key="2">
    <citation type="submission" date="2023-05" db="EMBL/GenBank/DDBJ databases">
        <authorList>
            <person name="Fouks B."/>
        </authorList>
    </citation>
    <scope>NUCLEOTIDE SEQUENCE</scope>
    <source>
        <strain evidence="2">Stay&amp;Tobe</strain>
        <tissue evidence="2">Testes</tissue>
    </source>
</reference>
<comment type="caution">
    <text evidence="2">The sequence shown here is derived from an EMBL/GenBank/DDBJ whole genome shotgun (WGS) entry which is preliminary data.</text>
</comment>
<protein>
    <submittedName>
        <fullName evidence="2">Uncharacterized protein</fullName>
    </submittedName>
</protein>
<reference evidence="2" key="1">
    <citation type="journal article" date="2023" name="IScience">
        <title>Live-bearing cockroach genome reveals convergent evolutionary mechanisms linked to viviparity in insects and beyond.</title>
        <authorList>
            <person name="Fouks B."/>
            <person name="Harrison M.C."/>
            <person name="Mikhailova A.A."/>
            <person name="Marchal E."/>
            <person name="English S."/>
            <person name="Carruthers M."/>
            <person name="Jennings E.C."/>
            <person name="Chiamaka E.L."/>
            <person name="Frigard R.A."/>
            <person name="Pippel M."/>
            <person name="Attardo G.M."/>
            <person name="Benoit J.B."/>
            <person name="Bornberg-Bauer E."/>
            <person name="Tobe S.S."/>
        </authorList>
    </citation>
    <scope>NUCLEOTIDE SEQUENCE</scope>
    <source>
        <strain evidence="2">Stay&amp;Tobe</strain>
    </source>
</reference>
<gene>
    <name evidence="2" type="ORF">L9F63_014823</name>
</gene>
<evidence type="ECO:0000313" key="3">
    <source>
        <dbReference type="Proteomes" id="UP001233999"/>
    </source>
</evidence>
<name>A0AAD8A6Y9_DIPPU</name>
<accession>A0AAD8A6Y9</accession>
<feature type="non-terminal residue" evidence="2">
    <location>
        <position position="1"/>
    </location>
</feature>
<feature type="chain" id="PRO_5042193492" evidence="1">
    <location>
        <begin position="16"/>
        <end position="79"/>
    </location>
</feature>
<organism evidence="2 3">
    <name type="scientific">Diploptera punctata</name>
    <name type="common">Pacific beetle cockroach</name>
    <dbReference type="NCBI Taxonomy" id="6984"/>
    <lineage>
        <taxon>Eukaryota</taxon>
        <taxon>Metazoa</taxon>
        <taxon>Ecdysozoa</taxon>
        <taxon>Arthropoda</taxon>
        <taxon>Hexapoda</taxon>
        <taxon>Insecta</taxon>
        <taxon>Pterygota</taxon>
        <taxon>Neoptera</taxon>
        <taxon>Polyneoptera</taxon>
        <taxon>Dictyoptera</taxon>
        <taxon>Blattodea</taxon>
        <taxon>Blaberoidea</taxon>
        <taxon>Blaberidae</taxon>
        <taxon>Diplopterinae</taxon>
        <taxon>Diploptera</taxon>
    </lineage>
</organism>
<feature type="signal peptide" evidence="1">
    <location>
        <begin position="1"/>
        <end position="15"/>
    </location>
</feature>
<dbReference type="EMBL" id="JASPKZ010003419">
    <property type="protein sequence ID" value="KAJ9593645.1"/>
    <property type="molecule type" value="Genomic_DNA"/>
</dbReference>
<keyword evidence="1" id="KW-0732">Signal</keyword>
<proteinExistence type="predicted"/>
<keyword evidence="3" id="KW-1185">Reference proteome</keyword>
<dbReference type="AlphaFoldDB" id="A0AAD8A6Y9"/>
<sequence>VVACFLAVCSCLATGDSTTTTTESVTILPSAMEEETMKTGEELEDEKTKTKRTIERNLGYGYNDIANARLLREPDGKYR</sequence>